<dbReference type="InterPro" id="IPR009057">
    <property type="entry name" value="Homeodomain-like_sf"/>
</dbReference>
<dbReference type="SMART" id="SM00342">
    <property type="entry name" value="HTH_ARAC"/>
    <property type="match status" value="1"/>
</dbReference>
<keyword evidence="3" id="KW-0804">Transcription</keyword>
<evidence type="ECO:0000256" key="2">
    <source>
        <dbReference type="ARBA" id="ARBA00023125"/>
    </source>
</evidence>
<evidence type="ECO:0000256" key="1">
    <source>
        <dbReference type="ARBA" id="ARBA00023015"/>
    </source>
</evidence>
<keyword evidence="6" id="KW-1185">Reference proteome</keyword>
<organism evidence="5 6">
    <name type="scientific">Dyadobacter arcticus</name>
    <dbReference type="NCBI Taxonomy" id="1078754"/>
    <lineage>
        <taxon>Bacteria</taxon>
        <taxon>Pseudomonadati</taxon>
        <taxon>Bacteroidota</taxon>
        <taxon>Cytophagia</taxon>
        <taxon>Cytophagales</taxon>
        <taxon>Spirosomataceae</taxon>
        <taxon>Dyadobacter</taxon>
    </lineage>
</organism>
<dbReference type="PANTHER" id="PTHR43280:SF32">
    <property type="entry name" value="TRANSCRIPTIONAL REGULATORY PROTEIN"/>
    <property type="match status" value="1"/>
</dbReference>
<dbReference type="EMBL" id="JAASQJ010000004">
    <property type="protein sequence ID" value="NIJ55204.1"/>
    <property type="molecule type" value="Genomic_DNA"/>
</dbReference>
<comment type="caution">
    <text evidence="5">The sequence shown here is derived from an EMBL/GenBank/DDBJ whole genome shotgun (WGS) entry which is preliminary data.</text>
</comment>
<reference evidence="5 6" key="1">
    <citation type="submission" date="2020-03" db="EMBL/GenBank/DDBJ databases">
        <title>Genomic Encyclopedia of Type Strains, Phase IV (KMG-IV): sequencing the most valuable type-strain genomes for metagenomic binning, comparative biology and taxonomic classification.</title>
        <authorList>
            <person name="Goeker M."/>
        </authorList>
    </citation>
    <scope>NUCLEOTIDE SEQUENCE [LARGE SCALE GENOMIC DNA]</scope>
    <source>
        <strain evidence="5 6">DSM 102865</strain>
    </source>
</reference>
<sequence>MANTTPLRVKSITDFHRVTGLPSPLHPLVSLVDYSAISNYHANNATSAVFDFYSISVKRNLNEKIMYGQQPYDFDEGIMYFLAPGQVLRLETAEDTTSEPSGWVLLIHPDFLWNTSLSKSISHYDFFGYACHEALFLSEKEEEIINGISQNIGREIQGNIDLFSHQIIIAQLEGLLRYADRFYNRQFITRRISNHRVLSQLEALLDNYFNKNEQSLHGAPSVQFVSEKLNISPNYLSGLLKTLTGLNTQQHIHEKLIAIAKQKLSTTDLTVSEIAYELGFEHLQSFSKLFKNKTNQSPLAFRRAFQ</sequence>
<evidence type="ECO:0000313" key="6">
    <source>
        <dbReference type="Proteomes" id="UP001179181"/>
    </source>
</evidence>
<accession>A0ABX0UQD5</accession>
<evidence type="ECO:0000259" key="4">
    <source>
        <dbReference type="PROSITE" id="PS01124"/>
    </source>
</evidence>
<dbReference type="Gene3D" id="1.10.10.60">
    <property type="entry name" value="Homeodomain-like"/>
    <property type="match status" value="1"/>
</dbReference>
<dbReference type="RefSeq" id="WP_167274615.1">
    <property type="nucleotide sequence ID" value="NZ_JAASQJ010000004.1"/>
</dbReference>
<dbReference type="InterPro" id="IPR018060">
    <property type="entry name" value="HTH_AraC"/>
</dbReference>
<evidence type="ECO:0000256" key="3">
    <source>
        <dbReference type="ARBA" id="ARBA00023163"/>
    </source>
</evidence>
<dbReference type="PROSITE" id="PS01124">
    <property type="entry name" value="HTH_ARAC_FAMILY_2"/>
    <property type="match status" value="1"/>
</dbReference>
<feature type="domain" description="HTH araC/xylS-type" evidence="4">
    <location>
        <begin position="199"/>
        <end position="304"/>
    </location>
</feature>
<dbReference type="PANTHER" id="PTHR43280">
    <property type="entry name" value="ARAC-FAMILY TRANSCRIPTIONAL REGULATOR"/>
    <property type="match status" value="1"/>
</dbReference>
<dbReference type="SUPFAM" id="SSF46689">
    <property type="entry name" value="Homeodomain-like"/>
    <property type="match status" value="1"/>
</dbReference>
<keyword evidence="1" id="KW-0805">Transcription regulation</keyword>
<evidence type="ECO:0000313" key="5">
    <source>
        <dbReference type="EMBL" id="NIJ55204.1"/>
    </source>
</evidence>
<keyword evidence="2" id="KW-0238">DNA-binding</keyword>
<name>A0ABX0UQD5_9BACT</name>
<proteinExistence type="predicted"/>
<dbReference type="Pfam" id="PF12833">
    <property type="entry name" value="HTH_18"/>
    <property type="match status" value="1"/>
</dbReference>
<dbReference type="Proteomes" id="UP001179181">
    <property type="component" value="Unassembled WGS sequence"/>
</dbReference>
<gene>
    <name evidence="5" type="ORF">FHS68_004391</name>
</gene>
<protein>
    <submittedName>
        <fullName evidence="5">AraC-like DNA-binding protein</fullName>
    </submittedName>
</protein>